<evidence type="ECO:0000256" key="2">
    <source>
        <dbReference type="SAM" id="MobiDB-lite"/>
    </source>
</evidence>
<dbReference type="EMBL" id="JNBR01000482">
    <property type="protein sequence ID" value="OQR92041.1"/>
    <property type="molecule type" value="Genomic_DNA"/>
</dbReference>
<feature type="region of interest" description="Disordered" evidence="2">
    <location>
        <begin position="1"/>
        <end position="124"/>
    </location>
</feature>
<proteinExistence type="predicted"/>
<comment type="caution">
    <text evidence="3">The sequence shown here is derived from an EMBL/GenBank/DDBJ whole genome shotgun (WGS) entry which is preliminary data.</text>
</comment>
<keyword evidence="1" id="KW-0175">Coiled coil</keyword>
<accession>A0A1V9Z262</accession>
<sequence>MRSARARVAERPKSANVSKRGTLASLLSPRPGNREALMQAPPRWTSASKPAVTRYCLIDKQTSLSPRPASAQTLPGFQPRPSTVEVTVPTTDQAPSEAPPSEPAPLSPSPPTPRRPPASSPTTDCFHVRQARKEAEANAQLLANRIAFLHLEQEKAQMEADKMYMEHCREVRAKQEAERHRAEKAARAQQEERAIQARREKKITIQNEHKLRLQHGLARLQAERAHGARSVKLKRKTIEAERQRKEFAVVQAKIQARHKVVSHEDHMRRQRSLRQQQLQARLEAAQAERIRLEHERHEVAESRVAAMRAKETAMKCTLEIQEFQHRLEMQKCFDTETPVTPDTFSPNTLE</sequence>
<evidence type="ECO:0000313" key="4">
    <source>
        <dbReference type="Proteomes" id="UP000243579"/>
    </source>
</evidence>
<protein>
    <submittedName>
        <fullName evidence="3">Uncharacterized protein</fullName>
    </submittedName>
</protein>
<reference evidence="3 4" key="1">
    <citation type="journal article" date="2014" name="Genome Biol. Evol.">
        <title>The secreted proteins of Achlya hypogyna and Thraustotheca clavata identify the ancestral oomycete secretome and reveal gene acquisitions by horizontal gene transfer.</title>
        <authorList>
            <person name="Misner I."/>
            <person name="Blouin N."/>
            <person name="Leonard G."/>
            <person name="Richards T.A."/>
            <person name="Lane C.E."/>
        </authorList>
    </citation>
    <scope>NUCLEOTIDE SEQUENCE [LARGE SCALE GENOMIC DNA]</scope>
    <source>
        <strain evidence="3 4">ATCC 48635</strain>
    </source>
</reference>
<keyword evidence="4" id="KW-1185">Reference proteome</keyword>
<evidence type="ECO:0000256" key="1">
    <source>
        <dbReference type="SAM" id="Coils"/>
    </source>
</evidence>
<dbReference type="OrthoDB" id="73836at2759"/>
<dbReference type="Proteomes" id="UP000243579">
    <property type="component" value="Unassembled WGS sequence"/>
</dbReference>
<feature type="coiled-coil region" evidence="1">
    <location>
        <begin position="132"/>
        <end position="194"/>
    </location>
</feature>
<gene>
    <name evidence="3" type="ORF">ACHHYP_04117</name>
</gene>
<evidence type="ECO:0000313" key="3">
    <source>
        <dbReference type="EMBL" id="OQR92041.1"/>
    </source>
</evidence>
<name>A0A1V9Z262_ACHHY</name>
<feature type="compositionally biased region" description="Pro residues" evidence="2">
    <location>
        <begin position="97"/>
        <end position="119"/>
    </location>
</feature>
<feature type="coiled-coil region" evidence="1">
    <location>
        <begin position="268"/>
        <end position="302"/>
    </location>
</feature>
<dbReference type="AlphaFoldDB" id="A0A1V9Z262"/>
<organism evidence="3 4">
    <name type="scientific">Achlya hypogyna</name>
    <name type="common">Oomycete</name>
    <name type="synonym">Protoachlya hypogyna</name>
    <dbReference type="NCBI Taxonomy" id="1202772"/>
    <lineage>
        <taxon>Eukaryota</taxon>
        <taxon>Sar</taxon>
        <taxon>Stramenopiles</taxon>
        <taxon>Oomycota</taxon>
        <taxon>Saprolegniomycetes</taxon>
        <taxon>Saprolegniales</taxon>
        <taxon>Achlyaceae</taxon>
        <taxon>Achlya</taxon>
    </lineage>
</organism>
<feature type="compositionally biased region" description="Polar residues" evidence="2">
    <location>
        <begin position="60"/>
        <end position="93"/>
    </location>
</feature>